<evidence type="ECO:0000313" key="2">
    <source>
        <dbReference type="Proteomes" id="UP001337655"/>
    </source>
</evidence>
<organism evidence="1 2">
    <name type="scientific">Saxophila tyrrhenica</name>
    <dbReference type="NCBI Taxonomy" id="1690608"/>
    <lineage>
        <taxon>Eukaryota</taxon>
        <taxon>Fungi</taxon>
        <taxon>Dikarya</taxon>
        <taxon>Ascomycota</taxon>
        <taxon>Pezizomycotina</taxon>
        <taxon>Dothideomycetes</taxon>
        <taxon>Dothideomycetidae</taxon>
        <taxon>Mycosphaerellales</taxon>
        <taxon>Extremaceae</taxon>
        <taxon>Saxophila</taxon>
    </lineage>
</organism>
<dbReference type="RefSeq" id="XP_064662475.1">
    <property type="nucleotide sequence ID" value="XM_064799720.1"/>
</dbReference>
<protein>
    <recommendedName>
        <fullName evidence="3">RING-type domain-containing protein</fullName>
    </recommendedName>
</protein>
<keyword evidence="2" id="KW-1185">Reference proteome</keyword>
<evidence type="ECO:0008006" key="3">
    <source>
        <dbReference type="Google" id="ProtNLM"/>
    </source>
</evidence>
<reference evidence="1 2" key="1">
    <citation type="submission" date="2023-08" db="EMBL/GenBank/DDBJ databases">
        <title>Black Yeasts Isolated from many extreme environments.</title>
        <authorList>
            <person name="Coleine C."/>
            <person name="Stajich J.E."/>
            <person name="Selbmann L."/>
        </authorList>
    </citation>
    <scope>NUCLEOTIDE SEQUENCE [LARGE SCALE GENOMIC DNA]</scope>
    <source>
        <strain evidence="1 2">CCFEE 5935</strain>
    </source>
</reference>
<name>A0AAV9PJ83_9PEZI</name>
<dbReference type="Proteomes" id="UP001337655">
    <property type="component" value="Unassembled WGS sequence"/>
</dbReference>
<comment type="caution">
    <text evidence="1">The sequence shown here is derived from an EMBL/GenBank/DDBJ whole genome shotgun (WGS) entry which is preliminary data.</text>
</comment>
<evidence type="ECO:0000313" key="1">
    <source>
        <dbReference type="EMBL" id="KAK5173780.1"/>
    </source>
</evidence>
<accession>A0AAV9PJ83</accession>
<dbReference type="GeneID" id="89923808"/>
<gene>
    <name evidence="1" type="ORF">LTR77_002461</name>
</gene>
<dbReference type="AlphaFoldDB" id="A0AAV9PJ83"/>
<sequence length="539" mass="60588">MPLRVQAEMADESNDTESFTCSVCLEDYAGAPRDLKGDILCTDCLAPSVRVKFELALERVRPGDYPPQWGPGIANRLNINDYRDILDADFVIRYRNIQREYEAKGLKVYCKHMLLKSTAPLRASLMRGLNNNHYDFKCVLTVTLMCARLSAKEIEYAGDEVATTECKHFVGIKTTSIGNAAKCYHCAGKVCLTCELAVRKERHDCLPGNGPDREEALKGLAQGRDFQSCPREGRLEVIALDDGCNHVTWLCGTQVCFICGEECHHDSDHWQEGKPCSRWNQPNTGNAHHDLEPPLDLQLVEMVVQRGNERLEAGGVIDEAFFEDIGEGQGLLGGTIHIPLKDELINDDGNPDDVHQRRWRSYQDVHQLLLDGDHFTAIHLQILRTLVRADAGEDGELQWELLQATRQMIGMCSYLDSMAAGDPFDDAQKSSVVETFVEATNLLHRSILHKGGIATPFLDFTVMPLYQELGEEFDGRIPPEWLAHGAHWRSSLLIGESALDFGWEKDEKNDWLAIERELDAQRAAERERIAQGGERDDDV</sequence>
<proteinExistence type="predicted"/>
<dbReference type="EMBL" id="JAVRRT010000003">
    <property type="protein sequence ID" value="KAK5173780.1"/>
    <property type="molecule type" value="Genomic_DNA"/>
</dbReference>